<accession>X0SN34</accession>
<protein>
    <submittedName>
        <fullName evidence="1">Uncharacterized protein</fullName>
    </submittedName>
</protein>
<proteinExistence type="predicted"/>
<reference evidence="1" key="1">
    <citation type="journal article" date="2014" name="Front. Microbiol.">
        <title>High frequency of phylogenetically diverse reductive dehalogenase-homologous genes in deep subseafloor sedimentary metagenomes.</title>
        <authorList>
            <person name="Kawai M."/>
            <person name="Futagami T."/>
            <person name="Toyoda A."/>
            <person name="Takaki Y."/>
            <person name="Nishi S."/>
            <person name="Hori S."/>
            <person name="Arai W."/>
            <person name="Tsubouchi T."/>
            <person name="Morono Y."/>
            <person name="Uchiyama I."/>
            <person name="Ito T."/>
            <person name="Fujiyama A."/>
            <person name="Inagaki F."/>
            <person name="Takami H."/>
        </authorList>
    </citation>
    <scope>NUCLEOTIDE SEQUENCE</scope>
    <source>
        <strain evidence="1">Expedition CK06-06</strain>
    </source>
</reference>
<sequence length="125" mass="14083">MAKRKYSVKKMVIAIKESKGMIYVAARKMGCAANTIYNYAAEYEEVQRAIDEERGMMVDTAELALWKALQNGEAWAISLTLKTLGKKRGYVERQELTGADGKPIDVNISKGYIQVSPDDWDDKNE</sequence>
<evidence type="ECO:0000313" key="1">
    <source>
        <dbReference type="EMBL" id="GAF82478.1"/>
    </source>
</evidence>
<dbReference type="AlphaFoldDB" id="X0SN34"/>
<name>X0SN34_9ZZZZ</name>
<dbReference type="EMBL" id="BARS01008692">
    <property type="protein sequence ID" value="GAF82478.1"/>
    <property type="molecule type" value="Genomic_DNA"/>
</dbReference>
<organism evidence="1">
    <name type="scientific">marine sediment metagenome</name>
    <dbReference type="NCBI Taxonomy" id="412755"/>
    <lineage>
        <taxon>unclassified sequences</taxon>
        <taxon>metagenomes</taxon>
        <taxon>ecological metagenomes</taxon>
    </lineage>
</organism>
<comment type="caution">
    <text evidence="1">The sequence shown here is derived from an EMBL/GenBank/DDBJ whole genome shotgun (WGS) entry which is preliminary data.</text>
</comment>
<gene>
    <name evidence="1" type="ORF">S01H1_16513</name>
</gene>